<reference evidence="3 4" key="1">
    <citation type="journal article" date="2012" name="Eukaryot. Cell">
        <title>Draft genome sequence of CBS 2479, the standard type strain of Trichosporon asahii.</title>
        <authorList>
            <person name="Yang R.Y."/>
            <person name="Li H.T."/>
            <person name="Zhu H."/>
            <person name="Zhou G.P."/>
            <person name="Wang M."/>
            <person name="Wang L."/>
        </authorList>
    </citation>
    <scope>NUCLEOTIDE SEQUENCE [LARGE SCALE GENOMIC DNA]</scope>
    <source>
        <strain evidence="4">ATCC 90039 / CBS 2479 / JCM 2466 / KCTC 7840 / NCYC 2677 / UAMH 7654</strain>
    </source>
</reference>
<dbReference type="VEuPathDB" id="FungiDB:A1Q1_07194"/>
<dbReference type="EMBL" id="ALBS01000050">
    <property type="protein sequence ID" value="EJT51606.1"/>
    <property type="molecule type" value="Genomic_DNA"/>
</dbReference>
<evidence type="ECO:0000313" key="4">
    <source>
        <dbReference type="Proteomes" id="UP000002748"/>
    </source>
</evidence>
<dbReference type="CDD" id="cd02440">
    <property type="entry name" value="AdoMet_MTases"/>
    <property type="match status" value="1"/>
</dbReference>
<dbReference type="RefSeq" id="XP_014182905.1">
    <property type="nucleotide sequence ID" value="XM_014327430.1"/>
</dbReference>
<organism evidence="3 4">
    <name type="scientific">Trichosporon asahii var. asahii (strain ATCC 90039 / CBS 2479 / JCM 2466 / KCTC 7840 / NBRC 103889/ NCYC 2677 / UAMH 7654)</name>
    <name type="common">Yeast</name>
    <dbReference type="NCBI Taxonomy" id="1186058"/>
    <lineage>
        <taxon>Eukaryota</taxon>
        <taxon>Fungi</taxon>
        <taxon>Dikarya</taxon>
        <taxon>Basidiomycota</taxon>
        <taxon>Agaricomycotina</taxon>
        <taxon>Tremellomycetes</taxon>
        <taxon>Trichosporonales</taxon>
        <taxon>Trichosporonaceae</taxon>
        <taxon>Trichosporon</taxon>
    </lineage>
</organism>
<proteinExistence type="predicted"/>
<dbReference type="InterPro" id="IPR041698">
    <property type="entry name" value="Methyltransf_25"/>
</dbReference>
<sequence length="144" mass="15705">MRLAHIPAGPEAIPALKKDHIHMSLLNPRHDQLVHQHLDQIHASGRRSKILDVGTGTGSWAISLARRQPYSDVIGIDIAWDQFEGTRLPHGNADFHTVDVTLPLPWGDETFEHADGGAELRGHGAQPDASAQATRAACPRRGRA</sequence>
<evidence type="ECO:0000313" key="3">
    <source>
        <dbReference type="EMBL" id="EJT51606.1"/>
    </source>
</evidence>
<name>J5TMC6_TRIAS</name>
<dbReference type="AlphaFoldDB" id="J5TMC6"/>
<dbReference type="Gene3D" id="3.40.50.150">
    <property type="entry name" value="Vaccinia Virus protein VP39"/>
    <property type="match status" value="1"/>
</dbReference>
<gene>
    <name evidence="3" type="ORF">A1Q1_07194</name>
</gene>
<feature type="region of interest" description="Disordered" evidence="1">
    <location>
        <begin position="114"/>
        <end position="144"/>
    </location>
</feature>
<protein>
    <recommendedName>
        <fullName evidence="2">Methyltransferase domain-containing protein</fullName>
    </recommendedName>
</protein>
<dbReference type="SUPFAM" id="SSF53335">
    <property type="entry name" value="S-adenosyl-L-methionine-dependent methyltransferases"/>
    <property type="match status" value="1"/>
</dbReference>
<dbReference type="KEGG" id="tasa:A1Q1_07194"/>
<dbReference type="HOGENOM" id="CLU_1797811_0_0_1"/>
<comment type="caution">
    <text evidence="3">The sequence shown here is derived from an EMBL/GenBank/DDBJ whole genome shotgun (WGS) entry which is preliminary data.</text>
</comment>
<evidence type="ECO:0000256" key="1">
    <source>
        <dbReference type="SAM" id="MobiDB-lite"/>
    </source>
</evidence>
<dbReference type="InterPro" id="IPR029063">
    <property type="entry name" value="SAM-dependent_MTases_sf"/>
</dbReference>
<accession>J5TMC6</accession>
<dbReference type="GeneID" id="25990706"/>
<feature type="domain" description="Methyltransferase" evidence="2">
    <location>
        <begin position="50"/>
        <end position="113"/>
    </location>
</feature>
<dbReference type="Proteomes" id="UP000002748">
    <property type="component" value="Unassembled WGS sequence"/>
</dbReference>
<dbReference type="OrthoDB" id="506498at2759"/>
<dbReference type="Pfam" id="PF13649">
    <property type="entry name" value="Methyltransf_25"/>
    <property type="match status" value="1"/>
</dbReference>
<evidence type="ECO:0000259" key="2">
    <source>
        <dbReference type="Pfam" id="PF13649"/>
    </source>
</evidence>